<dbReference type="AlphaFoldDB" id="A0A5B7J0C2"/>
<keyword evidence="2" id="KW-1185">Reference proteome</keyword>
<reference evidence="1 2" key="1">
    <citation type="submission" date="2019-05" db="EMBL/GenBank/DDBJ databases">
        <title>Another draft genome of Portunus trituberculatus and its Hox gene families provides insights of decapod evolution.</title>
        <authorList>
            <person name="Jeong J.-H."/>
            <person name="Song I."/>
            <person name="Kim S."/>
            <person name="Choi T."/>
            <person name="Kim D."/>
            <person name="Ryu S."/>
            <person name="Kim W."/>
        </authorList>
    </citation>
    <scope>NUCLEOTIDE SEQUENCE [LARGE SCALE GENOMIC DNA]</scope>
    <source>
        <tissue evidence="1">Muscle</tissue>
    </source>
</reference>
<comment type="caution">
    <text evidence="1">The sequence shown here is derived from an EMBL/GenBank/DDBJ whole genome shotgun (WGS) entry which is preliminary data.</text>
</comment>
<accession>A0A5B7J0C2</accession>
<organism evidence="1 2">
    <name type="scientific">Portunus trituberculatus</name>
    <name type="common">Swimming crab</name>
    <name type="synonym">Neptunus trituberculatus</name>
    <dbReference type="NCBI Taxonomy" id="210409"/>
    <lineage>
        <taxon>Eukaryota</taxon>
        <taxon>Metazoa</taxon>
        <taxon>Ecdysozoa</taxon>
        <taxon>Arthropoda</taxon>
        <taxon>Crustacea</taxon>
        <taxon>Multicrustacea</taxon>
        <taxon>Malacostraca</taxon>
        <taxon>Eumalacostraca</taxon>
        <taxon>Eucarida</taxon>
        <taxon>Decapoda</taxon>
        <taxon>Pleocyemata</taxon>
        <taxon>Brachyura</taxon>
        <taxon>Eubrachyura</taxon>
        <taxon>Portunoidea</taxon>
        <taxon>Portunidae</taxon>
        <taxon>Portuninae</taxon>
        <taxon>Portunus</taxon>
    </lineage>
</organism>
<name>A0A5B7J0C2_PORTR</name>
<gene>
    <name evidence="1" type="ORF">E2C01_082908</name>
</gene>
<dbReference type="Proteomes" id="UP000324222">
    <property type="component" value="Unassembled WGS sequence"/>
</dbReference>
<sequence length="152" mass="17278">MKFSYKTEANHQNFHTLQIISQYVNQSNKDEVQNTRVSRQRTKGKFRIQELPARLHGTLAATREEKRLYADHRVALSGLGIQVELSDKRGLPRHERFMSSPHEHRMIAAAEKTQGNVAASANLSCFLRTDSSKLRTHGQTDTDGRVLLTTHA</sequence>
<protein>
    <submittedName>
        <fullName evidence="1">Uncharacterized protein</fullName>
    </submittedName>
</protein>
<evidence type="ECO:0000313" key="1">
    <source>
        <dbReference type="EMBL" id="MPC88019.1"/>
    </source>
</evidence>
<proteinExistence type="predicted"/>
<dbReference type="EMBL" id="VSRR010076343">
    <property type="protein sequence ID" value="MPC88019.1"/>
    <property type="molecule type" value="Genomic_DNA"/>
</dbReference>
<evidence type="ECO:0000313" key="2">
    <source>
        <dbReference type="Proteomes" id="UP000324222"/>
    </source>
</evidence>